<name>D4ZDZ7_SHEVD</name>
<evidence type="ECO:0000313" key="2">
    <source>
        <dbReference type="Proteomes" id="UP000002350"/>
    </source>
</evidence>
<dbReference type="KEGG" id="svo:SVI_4087"/>
<accession>D4ZDZ7</accession>
<dbReference type="HOGENOM" id="CLU_3316914_0_0_6"/>
<organism evidence="1 2">
    <name type="scientific">Shewanella violacea (strain JCM 10179 / CIP 106290 / LMG 19151 / DSS12)</name>
    <dbReference type="NCBI Taxonomy" id="637905"/>
    <lineage>
        <taxon>Bacteria</taxon>
        <taxon>Pseudomonadati</taxon>
        <taxon>Pseudomonadota</taxon>
        <taxon>Gammaproteobacteria</taxon>
        <taxon>Alteromonadales</taxon>
        <taxon>Shewanellaceae</taxon>
        <taxon>Shewanella</taxon>
    </lineage>
</organism>
<dbReference type="EMBL" id="AP011177">
    <property type="protein sequence ID" value="BAJ04058.1"/>
    <property type="molecule type" value="Genomic_DNA"/>
</dbReference>
<sequence>MQTFLLVGTLISTAAIFTLPVSANQITIDTATSYELLLT</sequence>
<gene>
    <name evidence="1" type="ordered locus">SVI_4087</name>
</gene>
<protein>
    <submittedName>
        <fullName evidence="1">Uncharacterized protein</fullName>
    </submittedName>
</protein>
<reference evidence="2" key="1">
    <citation type="journal article" date="2010" name="Mol. Biosyst.">
        <title>Complete genome sequence and comparative analysis of Shewanella violacea, a psychrophilic and piezophilic bacterium from deep sea floor sediments.</title>
        <authorList>
            <person name="Aono E."/>
            <person name="Baba T."/>
            <person name="Ara T."/>
            <person name="Nishi T."/>
            <person name="Nakamichi T."/>
            <person name="Inamoto E."/>
            <person name="Toyonaga H."/>
            <person name="Hasegawa M."/>
            <person name="Takai Y."/>
            <person name="Okumura Y."/>
            <person name="Baba M."/>
            <person name="Tomita M."/>
            <person name="Kato C."/>
            <person name="Oshima T."/>
            <person name="Nakasone K."/>
            <person name="Mori H."/>
        </authorList>
    </citation>
    <scope>NUCLEOTIDE SEQUENCE [LARGE SCALE GENOMIC DNA]</scope>
    <source>
        <strain evidence="2">JCM 10179 / CIP 106290 / LMG 19151 / DSS12</strain>
    </source>
</reference>
<dbReference type="STRING" id="637905.SVI_4087"/>
<dbReference type="AlphaFoldDB" id="D4ZDZ7"/>
<keyword evidence="2" id="KW-1185">Reference proteome</keyword>
<evidence type="ECO:0000313" key="1">
    <source>
        <dbReference type="EMBL" id="BAJ04058.1"/>
    </source>
</evidence>
<dbReference type="Proteomes" id="UP000002350">
    <property type="component" value="Chromosome"/>
</dbReference>
<proteinExistence type="predicted"/>